<dbReference type="AlphaFoldDB" id="A0A8X6GDG3"/>
<reference evidence="2" key="1">
    <citation type="submission" date="2020-07" db="EMBL/GenBank/DDBJ databases">
        <title>Multicomponent nature underlies the extraordinary mechanical properties of spider dragline silk.</title>
        <authorList>
            <person name="Kono N."/>
            <person name="Nakamura H."/>
            <person name="Mori M."/>
            <person name="Yoshida Y."/>
            <person name="Ohtoshi R."/>
            <person name="Malay A.D."/>
            <person name="Moran D.A.P."/>
            <person name="Tomita M."/>
            <person name="Numata K."/>
            <person name="Arakawa K."/>
        </authorList>
    </citation>
    <scope>NUCLEOTIDE SEQUENCE</scope>
</reference>
<dbReference type="InterPro" id="IPR056557">
    <property type="entry name" value="NELF-A_N"/>
</dbReference>
<gene>
    <name evidence="2" type="primary">Nelf-A</name>
    <name evidence="2" type="ORF">TNCT_379541</name>
</gene>
<accession>A0A8X6GDG3</accession>
<evidence type="ECO:0000313" key="3">
    <source>
        <dbReference type="Proteomes" id="UP000887116"/>
    </source>
</evidence>
<dbReference type="InterPro" id="IPR052828">
    <property type="entry name" value="NELF-A_domain"/>
</dbReference>
<dbReference type="PANTHER" id="PTHR13328:SF4">
    <property type="entry name" value="NEGATIVE ELONGATION FACTOR A"/>
    <property type="match status" value="1"/>
</dbReference>
<keyword evidence="3" id="KW-1185">Reference proteome</keyword>
<dbReference type="GO" id="GO:0003746">
    <property type="term" value="F:translation elongation factor activity"/>
    <property type="evidence" value="ECO:0007669"/>
    <property type="project" value="UniProtKB-KW"/>
</dbReference>
<dbReference type="Pfam" id="PF23553">
    <property type="entry name" value="NELF-A_N"/>
    <property type="match status" value="1"/>
</dbReference>
<dbReference type="PANTHER" id="PTHR13328">
    <property type="entry name" value="NEGATIVE ELONGATION FACTOR A NELF-A"/>
    <property type="match status" value="1"/>
</dbReference>
<dbReference type="GO" id="GO:0032021">
    <property type="term" value="C:NELF complex"/>
    <property type="evidence" value="ECO:0007669"/>
    <property type="project" value="TreeGrafter"/>
</dbReference>
<organism evidence="2 3">
    <name type="scientific">Trichonephila clavata</name>
    <name type="common">Joro spider</name>
    <name type="synonym">Nephila clavata</name>
    <dbReference type="NCBI Taxonomy" id="2740835"/>
    <lineage>
        <taxon>Eukaryota</taxon>
        <taxon>Metazoa</taxon>
        <taxon>Ecdysozoa</taxon>
        <taxon>Arthropoda</taxon>
        <taxon>Chelicerata</taxon>
        <taxon>Arachnida</taxon>
        <taxon>Araneae</taxon>
        <taxon>Araneomorphae</taxon>
        <taxon>Entelegynae</taxon>
        <taxon>Araneoidea</taxon>
        <taxon>Nephilidae</taxon>
        <taxon>Trichonephila</taxon>
    </lineage>
</organism>
<name>A0A8X6GDG3_TRICU</name>
<keyword evidence="2" id="KW-0648">Protein biosynthesis</keyword>
<feature type="domain" description="NELF-A N-terminal" evidence="1">
    <location>
        <begin position="8"/>
        <end position="71"/>
    </location>
</feature>
<sequence>MAHVRDSDTSLWLHNKLGTSNDLWSGGSICSQLNQDVLRNIRECFIELQSQVKLKLLLSFLHIPRRNVEELLFGQQWAVLGHYPKKQKEGSIIFASCIWLKLIAFSSKFLKTVCNICVYGPGEAPHLDGSYGMDGGETAASGLEIGGIYPMEVGAKSTT</sequence>
<keyword evidence="2" id="KW-0251">Elongation factor</keyword>
<evidence type="ECO:0000259" key="1">
    <source>
        <dbReference type="Pfam" id="PF23553"/>
    </source>
</evidence>
<dbReference type="OrthoDB" id="2135488at2759"/>
<dbReference type="EMBL" id="BMAO01015433">
    <property type="protein sequence ID" value="GFR01708.1"/>
    <property type="molecule type" value="Genomic_DNA"/>
</dbReference>
<proteinExistence type="predicted"/>
<dbReference type="Proteomes" id="UP000887116">
    <property type="component" value="Unassembled WGS sequence"/>
</dbReference>
<evidence type="ECO:0000313" key="2">
    <source>
        <dbReference type="EMBL" id="GFR01708.1"/>
    </source>
</evidence>
<dbReference type="GO" id="GO:0034244">
    <property type="term" value="P:negative regulation of transcription elongation by RNA polymerase II"/>
    <property type="evidence" value="ECO:0007669"/>
    <property type="project" value="TreeGrafter"/>
</dbReference>
<comment type="caution">
    <text evidence="2">The sequence shown here is derived from an EMBL/GenBank/DDBJ whole genome shotgun (WGS) entry which is preliminary data.</text>
</comment>
<protein>
    <submittedName>
        <fullName evidence="2">Negative elongation factor A</fullName>
    </submittedName>
</protein>